<gene>
    <name evidence="2" type="ORF">PMAYCL1PPCAC_32070</name>
</gene>
<sequence>NSSLRFGFDWDKQYFIGIEMSQQKYLPFIGGLTIHPLLLYLMFCDRRNMLSEILIGNVFFYLCLVLDEWIFSFALRLYPLSPYAAFYCEGPLCMSRLETQYLMVIIRFVLALLCFSMMIVNSPFDFLVVRMQQMFVPPGSRAKIPKRIQIMMGAVHTSLIASNVIAWGVFGRECDDRESLIMDPELSWLIERGGRILMFGAPGTPQHFG</sequence>
<dbReference type="PANTHER" id="PTHR45830:SF15">
    <property type="entry name" value="SERPENTINE RECEPTOR, CLASS I"/>
    <property type="match status" value="1"/>
</dbReference>
<feature type="transmembrane region" description="Helical" evidence="1">
    <location>
        <begin position="104"/>
        <end position="129"/>
    </location>
</feature>
<name>A0AAN5IEQ0_9BILA</name>
<feature type="non-terminal residue" evidence="2">
    <location>
        <position position="209"/>
    </location>
</feature>
<organism evidence="2 3">
    <name type="scientific">Pristionchus mayeri</name>
    <dbReference type="NCBI Taxonomy" id="1317129"/>
    <lineage>
        <taxon>Eukaryota</taxon>
        <taxon>Metazoa</taxon>
        <taxon>Ecdysozoa</taxon>
        <taxon>Nematoda</taxon>
        <taxon>Chromadorea</taxon>
        <taxon>Rhabditida</taxon>
        <taxon>Rhabditina</taxon>
        <taxon>Diplogasteromorpha</taxon>
        <taxon>Diplogasteroidea</taxon>
        <taxon>Neodiplogasteridae</taxon>
        <taxon>Pristionchus</taxon>
    </lineage>
</organism>
<dbReference type="Proteomes" id="UP001328107">
    <property type="component" value="Unassembled WGS sequence"/>
</dbReference>
<dbReference type="PANTHER" id="PTHR45830">
    <property type="entry name" value="SERPENTINE RECEPTOR, CLASS I"/>
    <property type="match status" value="1"/>
</dbReference>
<keyword evidence="1" id="KW-0812">Transmembrane</keyword>
<keyword evidence="3" id="KW-1185">Reference proteome</keyword>
<accession>A0AAN5IEQ0</accession>
<evidence type="ECO:0008006" key="4">
    <source>
        <dbReference type="Google" id="ProtNLM"/>
    </source>
</evidence>
<proteinExistence type="predicted"/>
<feature type="transmembrane region" description="Helical" evidence="1">
    <location>
        <begin position="25"/>
        <end position="43"/>
    </location>
</feature>
<evidence type="ECO:0000313" key="3">
    <source>
        <dbReference type="Proteomes" id="UP001328107"/>
    </source>
</evidence>
<dbReference type="EMBL" id="BTRK01000006">
    <property type="protein sequence ID" value="GMR61874.1"/>
    <property type="molecule type" value="Genomic_DNA"/>
</dbReference>
<dbReference type="AlphaFoldDB" id="A0AAN5IEQ0"/>
<feature type="non-terminal residue" evidence="2">
    <location>
        <position position="1"/>
    </location>
</feature>
<keyword evidence="1" id="KW-0472">Membrane</keyword>
<feature type="transmembrane region" description="Helical" evidence="1">
    <location>
        <begin position="55"/>
        <end position="75"/>
    </location>
</feature>
<protein>
    <recommendedName>
        <fullName evidence="4">G protein-coupled receptor</fullName>
    </recommendedName>
</protein>
<comment type="caution">
    <text evidence="2">The sequence shown here is derived from an EMBL/GenBank/DDBJ whole genome shotgun (WGS) entry which is preliminary data.</text>
</comment>
<reference evidence="3" key="1">
    <citation type="submission" date="2022-10" db="EMBL/GenBank/DDBJ databases">
        <title>Genome assembly of Pristionchus species.</title>
        <authorList>
            <person name="Yoshida K."/>
            <person name="Sommer R.J."/>
        </authorList>
    </citation>
    <scope>NUCLEOTIDE SEQUENCE [LARGE SCALE GENOMIC DNA]</scope>
    <source>
        <strain evidence="3">RS5460</strain>
    </source>
</reference>
<evidence type="ECO:0000256" key="1">
    <source>
        <dbReference type="SAM" id="Phobius"/>
    </source>
</evidence>
<evidence type="ECO:0000313" key="2">
    <source>
        <dbReference type="EMBL" id="GMR61874.1"/>
    </source>
</evidence>
<keyword evidence="1" id="KW-1133">Transmembrane helix</keyword>